<dbReference type="AlphaFoldDB" id="K3WNR6"/>
<evidence type="ECO:0000256" key="2">
    <source>
        <dbReference type="ARBA" id="ARBA00012027"/>
    </source>
</evidence>
<dbReference type="EMBL" id="GL376635">
    <property type="status" value="NOT_ANNOTATED_CDS"/>
    <property type="molecule type" value="Genomic_DNA"/>
</dbReference>
<dbReference type="VEuPathDB" id="FungiDB:PYU1_G006596"/>
<keyword evidence="5" id="KW-0442">Lipid degradation</keyword>
<keyword evidence="6" id="KW-0443">Lipid metabolism</keyword>
<evidence type="ECO:0000259" key="7">
    <source>
        <dbReference type="PROSITE" id="PS50035"/>
    </source>
</evidence>
<evidence type="ECO:0000313" key="8">
    <source>
        <dbReference type="EnsemblProtists" id="PYU1_T006608"/>
    </source>
</evidence>
<reference evidence="8" key="3">
    <citation type="submission" date="2015-02" db="UniProtKB">
        <authorList>
            <consortium name="EnsemblProtists"/>
        </authorList>
    </citation>
    <scope>IDENTIFICATION</scope>
    <source>
        <strain evidence="8">DAOM BR144</strain>
    </source>
</reference>
<dbReference type="PROSITE" id="PS50035">
    <property type="entry name" value="PLD"/>
    <property type="match status" value="2"/>
</dbReference>
<dbReference type="CDD" id="cd09105">
    <property type="entry name" value="PLDc_vPLD1_2_like_2"/>
    <property type="match status" value="1"/>
</dbReference>
<dbReference type="STRING" id="431595.K3WNR6"/>
<dbReference type="HOGENOM" id="CLU_023720_1_0_1"/>
<keyword evidence="9" id="KW-1185">Reference proteome</keyword>
<reference evidence="9" key="2">
    <citation type="submission" date="2010-04" db="EMBL/GenBank/DDBJ databases">
        <authorList>
            <person name="Buell R."/>
            <person name="Hamilton J."/>
            <person name="Hostetler J."/>
        </authorList>
    </citation>
    <scope>NUCLEOTIDE SEQUENCE [LARGE SCALE GENOMIC DNA]</scope>
    <source>
        <strain evidence="9">DAOM:BR144</strain>
    </source>
</reference>
<dbReference type="Pfam" id="PF13091">
    <property type="entry name" value="PLDc_2"/>
    <property type="match status" value="1"/>
</dbReference>
<evidence type="ECO:0000256" key="3">
    <source>
        <dbReference type="ARBA" id="ARBA00022737"/>
    </source>
</evidence>
<dbReference type="EnsemblProtists" id="PYU1_T006608">
    <property type="protein sequence ID" value="PYU1_T006608"/>
    <property type="gene ID" value="PYU1_G006596"/>
</dbReference>
<dbReference type="eggNOG" id="KOG1329">
    <property type="taxonomic scope" value="Eukaryota"/>
</dbReference>
<dbReference type="EC" id="3.1.4.4" evidence="2"/>
<evidence type="ECO:0000313" key="9">
    <source>
        <dbReference type="Proteomes" id="UP000019132"/>
    </source>
</evidence>
<evidence type="ECO:0000256" key="4">
    <source>
        <dbReference type="ARBA" id="ARBA00022801"/>
    </source>
</evidence>
<dbReference type="InterPro" id="IPR015679">
    <property type="entry name" value="PLipase_D_fam"/>
</dbReference>
<dbReference type="GO" id="GO:0005886">
    <property type="term" value="C:plasma membrane"/>
    <property type="evidence" value="ECO:0007669"/>
    <property type="project" value="TreeGrafter"/>
</dbReference>
<evidence type="ECO:0000256" key="6">
    <source>
        <dbReference type="ARBA" id="ARBA00023098"/>
    </source>
</evidence>
<organism evidence="8 9">
    <name type="scientific">Globisporangium ultimum (strain ATCC 200006 / CBS 805.95 / DAOM BR144)</name>
    <name type="common">Pythium ultimum</name>
    <dbReference type="NCBI Taxonomy" id="431595"/>
    <lineage>
        <taxon>Eukaryota</taxon>
        <taxon>Sar</taxon>
        <taxon>Stramenopiles</taxon>
        <taxon>Oomycota</taxon>
        <taxon>Peronosporomycetes</taxon>
        <taxon>Pythiales</taxon>
        <taxon>Pythiaceae</taxon>
        <taxon>Globisporangium</taxon>
    </lineage>
</organism>
<accession>K3WNR6</accession>
<feature type="domain" description="PLD phosphodiesterase" evidence="7">
    <location>
        <begin position="442"/>
        <end position="469"/>
    </location>
</feature>
<protein>
    <recommendedName>
        <fullName evidence="2">phospholipase D</fullName>
        <ecNumber evidence="2">3.1.4.4</ecNumber>
    </recommendedName>
</protein>
<name>K3WNR6_GLOUD</name>
<proteinExistence type="predicted"/>
<dbReference type="PANTHER" id="PTHR18896">
    <property type="entry name" value="PHOSPHOLIPASE D"/>
    <property type="match status" value="1"/>
</dbReference>
<dbReference type="SUPFAM" id="SSF56024">
    <property type="entry name" value="Phospholipase D/nuclease"/>
    <property type="match status" value="2"/>
</dbReference>
<dbReference type="PANTHER" id="PTHR18896:SF76">
    <property type="entry name" value="PHOSPHOLIPASE"/>
    <property type="match status" value="1"/>
</dbReference>
<keyword evidence="4" id="KW-0378">Hydrolase</keyword>
<evidence type="ECO:0000256" key="1">
    <source>
        <dbReference type="ARBA" id="ARBA00000798"/>
    </source>
</evidence>
<dbReference type="InterPro" id="IPR001736">
    <property type="entry name" value="PLipase_D/transphosphatidylase"/>
</dbReference>
<reference evidence="9" key="1">
    <citation type="journal article" date="2010" name="Genome Biol.">
        <title>Genome sequence of the necrotrophic plant pathogen Pythium ultimum reveals original pathogenicity mechanisms and effector repertoire.</title>
        <authorList>
            <person name="Levesque C.A."/>
            <person name="Brouwer H."/>
            <person name="Cano L."/>
            <person name="Hamilton J.P."/>
            <person name="Holt C."/>
            <person name="Huitema E."/>
            <person name="Raffaele S."/>
            <person name="Robideau G.P."/>
            <person name="Thines M."/>
            <person name="Win J."/>
            <person name="Zerillo M.M."/>
            <person name="Beakes G.W."/>
            <person name="Boore J.L."/>
            <person name="Busam D."/>
            <person name="Dumas B."/>
            <person name="Ferriera S."/>
            <person name="Fuerstenberg S.I."/>
            <person name="Gachon C.M."/>
            <person name="Gaulin E."/>
            <person name="Govers F."/>
            <person name="Grenville-Briggs L."/>
            <person name="Horner N."/>
            <person name="Hostetler J."/>
            <person name="Jiang R.H."/>
            <person name="Johnson J."/>
            <person name="Krajaejun T."/>
            <person name="Lin H."/>
            <person name="Meijer H.J."/>
            <person name="Moore B."/>
            <person name="Morris P."/>
            <person name="Phuntmart V."/>
            <person name="Puiu D."/>
            <person name="Shetty J."/>
            <person name="Stajich J.E."/>
            <person name="Tripathy S."/>
            <person name="Wawra S."/>
            <person name="van West P."/>
            <person name="Whitty B.R."/>
            <person name="Coutinho P.M."/>
            <person name="Henrissat B."/>
            <person name="Martin F."/>
            <person name="Thomas P.D."/>
            <person name="Tyler B.M."/>
            <person name="De Vries R.P."/>
            <person name="Kamoun S."/>
            <person name="Yandell M."/>
            <person name="Tisserat N."/>
            <person name="Buell C.R."/>
        </authorList>
    </citation>
    <scope>NUCLEOTIDE SEQUENCE</scope>
    <source>
        <strain evidence="9">DAOM:BR144</strain>
    </source>
</reference>
<comment type="catalytic activity">
    <reaction evidence="1">
        <text>a 1,2-diacyl-sn-glycero-3-phosphocholine + H2O = a 1,2-diacyl-sn-glycero-3-phosphate + choline + H(+)</text>
        <dbReference type="Rhea" id="RHEA:14445"/>
        <dbReference type="ChEBI" id="CHEBI:15354"/>
        <dbReference type="ChEBI" id="CHEBI:15377"/>
        <dbReference type="ChEBI" id="CHEBI:15378"/>
        <dbReference type="ChEBI" id="CHEBI:57643"/>
        <dbReference type="ChEBI" id="CHEBI:58608"/>
        <dbReference type="EC" id="3.1.4.4"/>
    </reaction>
</comment>
<dbReference type="GO" id="GO:0004630">
    <property type="term" value="F:phospholipase D activity"/>
    <property type="evidence" value="ECO:0007669"/>
    <property type="project" value="UniProtKB-EC"/>
</dbReference>
<dbReference type="SMART" id="SM00155">
    <property type="entry name" value="PLDc"/>
    <property type="match status" value="2"/>
</dbReference>
<dbReference type="Proteomes" id="UP000019132">
    <property type="component" value="Unassembled WGS sequence"/>
</dbReference>
<dbReference type="GO" id="GO:0009395">
    <property type="term" value="P:phospholipid catabolic process"/>
    <property type="evidence" value="ECO:0007669"/>
    <property type="project" value="TreeGrafter"/>
</dbReference>
<keyword evidence="3" id="KW-0677">Repeat</keyword>
<dbReference type="InParanoid" id="K3WNR6"/>
<feature type="domain" description="PLD phosphodiesterase" evidence="7">
    <location>
        <begin position="206"/>
        <end position="236"/>
    </location>
</feature>
<dbReference type="Gene3D" id="3.30.870.10">
    <property type="entry name" value="Endonuclease Chain A"/>
    <property type="match status" value="2"/>
</dbReference>
<dbReference type="OMA" id="KETQGWI"/>
<evidence type="ECO:0000256" key="5">
    <source>
        <dbReference type="ARBA" id="ARBA00022963"/>
    </source>
</evidence>
<dbReference type="InterPro" id="IPR025202">
    <property type="entry name" value="PLD-like_dom"/>
</dbReference>
<sequence length="584" mass="65515">MGACMSCLQHGQIRQSELATKDTPVASPSSSPTATLEVTYLEQPELNPAAWLLTLDEIIKSRGGQLRSDLECFTSGNSVQMFASSDLYFASAFADMEATNSSMSDEQDFIWVAGWSLSLNVPFMPLSSSHSPETTTLAQIIERAVLKRGVQVRVMLWANVQQQKEVAKARDWLNAVAPEAEEEVALSPARTKGSCLCIFDDRLPHHTSSHHQKMIVVKRQNKLIAYVGGLDITHDRWDTLKHDQAQARVDHGIRKETQGWIDAALRLDGHAAKDIAATFISRWNSGNLPCQDLDDRLLKFENPPLFNNLPRLATITRNVDFPDTGKSNVQIVRTFSPDEEILYPEFAPKGELSLLDARVKAIKQARNYVYIEDQYFFFMPQLMDALMEALPRLLRVIVVVQRPTVTAESKVAGYEHLAFQMAKPLISQFPGKFKIYTTKEALGLYIHSKLVIVDDVYVSIGTSNWNRRSMTSDTEIAANIVDDELMTLAPEYGLSIQVSRAVRHFRLQKFSEMTGKSVEELDLLGLEASCDVLDAASQDPSTILDSLAIDLKWEYLLFPPSYTLHIVDPDDLNGDEKQKPLEKH</sequence>